<dbReference type="SMART" id="SM00073">
    <property type="entry name" value="HPT"/>
    <property type="match status" value="1"/>
</dbReference>
<dbReference type="SUPFAM" id="SSF55874">
    <property type="entry name" value="ATPase domain of HSP90 chaperone/DNA topoisomerase II/histidine kinase"/>
    <property type="match status" value="1"/>
</dbReference>
<feature type="domain" description="HPt" evidence="16">
    <location>
        <begin position="5"/>
        <end position="109"/>
    </location>
</feature>
<dbReference type="SMART" id="SM00387">
    <property type="entry name" value="HATPase_c"/>
    <property type="match status" value="1"/>
</dbReference>
<evidence type="ECO:0000256" key="3">
    <source>
        <dbReference type="ARBA" id="ARBA00021495"/>
    </source>
</evidence>
<dbReference type="PANTHER" id="PTHR43395:SF10">
    <property type="entry name" value="CHEMOTAXIS PROTEIN CHEA"/>
    <property type="match status" value="1"/>
</dbReference>
<evidence type="ECO:0000256" key="9">
    <source>
        <dbReference type="ARBA" id="ARBA00022840"/>
    </source>
</evidence>
<dbReference type="EMBL" id="CP000698">
    <property type="protein sequence ID" value="ABQ26356.1"/>
    <property type="molecule type" value="Genomic_DNA"/>
</dbReference>
<evidence type="ECO:0000259" key="14">
    <source>
        <dbReference type="PROSITE" id="PS50109"/>
    </source>
</evidence>
<dbReference type="InterPro" id="IPR036890">
    <property type="entry name" value="HATPase_C_sf"/>
</dbReference>
<dbReference type="Pfam" id="PF01584">
    <property type="entry name" value="CheW"/>
    <property type="match status" value="1"/>
</dbReference>
<dbReference type="SMART" id="SM01231">
    <property type="entry name" value="H-kinase_dim"/>
    <property type="match status" value="1"/>
</dbReference>
<dbReference type="Gene3D" id="3.30.565.10">
    <property type="entry name" value="Histidine kinase-like ATPase, C-terminal domain"/>
    <property type="match status" value="1"/>
</dbReference>
<keyword evidence="5 12" id="KW-0597">Phosphoprotein</keyword>
<dbReference type="SUPFAM" id="SSF47226">
    <property type="entry name" value="Histidine-containing phosphotransfer domain, HPT domain"/>
    <property type="match status" value="1"/>
</dbReference>
<dbReference type="InterPro" id="IPR036641">
    <property type="entry name" value="HPT_dom_sf"/>
</dbReference>
<keyword evidence="9" id="KW-0067">ATP-binding</keyword>
<dbReference type="GO" id="GO:0005524">
    <property type="term" value="F:ATP binding"/>
    <property type="evidence" value="ECO:0007669"/>
    <property type="project" value="UniProtKB-KW"/>
</dbReference>
<evidence type="ECO:0000256" key="8">
    <source>
        <dbReference type="ARBA" id="ARBA00022777"/>
    </source>
</evidence>
<dbReference type="PANTHER" id="PTHR43395">
    <property type="entry name" value="SENSOR HISTIDINE KINASE CHEA"/>
    <property type="match status" value="1"/>
</dbReference>
<evidence type="ECO:0000313" key="18">
    <source>
        <dbReference type="Proteomes" id="UP000006695"/>
    </source>
</evidence>
<dbReference type="InterPro" id="IPR036097">
    <property type="entry name" value="HisK_dim/P_sf"/>
</dbReference>
<dbReference type="EC" id="2.7.13.3" evidence="2"/>
<dbReference type="SMART" id="SM00260">
    <property type="entry name" value="CheW"/>
    <property type="match status" value="1"/>
</dbReference>
<evidence type="ECO:0000256" key="5">
    <source>
        <dbReference type="ARBA" id="ARBA00022553"/>
    </source>
</evidence>
<dbReference type="CDD" id="cd00088">
    <property type="entry name" value="HPT"/>
    <property type="match status" value="1"/>
</dbReference>
<dbReference type="PROSITE" id="PS50851">
    <property type="entry name" value="CHEW"/>
    <property type="match status" value="1"/>
</dbReference>
<dbReference type="CDD" id="cd00731">
    <property type="entry name" value="CheA_reg"/>
    <property type="match status" value="1"/>
</dbReference>
<reference evidence="17 18" key="1">
    <citation type="submission" date="2007-05" db="EMBL/GenBank/DDBJ databases">
        <title>Complete sequence of Geobacter uraniireducens Rf4.</title>
        <authorList>
            <consortium name="US DOE Joint Genome Institute"/>
            <person name="Copeland A."/>
            <person name="Lucas S."/>
            <person name="Lapidus A."/>
            <person name="Barry K."/>
            <person name="Detter J.C."/>
            <person name="Glavina del Rio T."/>
            <person name="Hammon N."/>
            <person name="Israni S."/>
            <person name="Dalin E."/>
            <person name="Tice H."/>
            <person name="Pitluck S."/>
            <person name="Chertkov O."/>
            <person name="Brettin T."/>
            <person name="Bruce D."/>
            <person name="Han C."/>
            <person name="Schmutz J."/>
            <person name="Larimer F."/>
            <person name="Land M."/>
            <person name="Hauser L."/>
            <person name="Kyrpides N."/>
            <person name="Mikhailova N."/>
            <person name="Shelobolina E."/>
            <person name="Aklujkar M."/>
            <person name="Lovley D."/>
            <person name="Richardson P."/>
        </authorList>
    </citation>
    <scope>NUCLEOTIDE SEQUENCE [LARGE SCALE GENOMIC DNA]</scope>
    <source>
        <strain evidence="17 18">Rf4</strain>
    </source>
</reference>
<keyword evidence="18" id="KW-1185">Reference proteome</keyword>
<evidence type="ECO:0000256" key="12">
    <source>
        <dbReference type="PROSITE-ProRule" id="PRU00110"/>
    </source>
</evidence>
<dbReference type="FunFam" id="2.30.30.40:FF:000048">
    <property type="entry name" value="Chemotaxis protein CheA, putative"/>
    <property type="match status" value="1"/>
</dbReference>
<evidence type="ECO:0000259" key="16">
    <source>
        <dbReference type="PROSITE" id="PS50894"/>
    </source>
</evidence>
<dbReference type="GO" id="GO:0000155">
    <property type="term" value="F:phosphorelay sensor kinase activity"/>
    <property type="evidence" value="ECO:0007669"/>
    <property type="project" value="InterPro"/>
</dbReference>
<dbReference type="SUPFAM" id="SSF47384">
    <property type="entry name" value="Homodimeric domain of signal transducing histidine kinase"/>
    <property type="match status" value="1"/>
</dbReference>
<organism evidence="17 18">
    <name type="scientific">Geotalea uraniireducens (strain Rf4)</name>
    <name type="common">Geobacter uraniireducens</name>
    <dbReference type="NCBI Taxonomy" id="351605"/>
    <lineage>
        <taxon>Bacteria</taxon>
        <taxon>Pseudomonadati</taxon>
        <taxon>Thermodesulfobacteriota</taxon>
        <taxon>Desulfuromonadia</taxon>
        <taxon>Geobacterales</taxon>
        <taxon>Geobacteraceae</taxon>
        <taxon>Geotalea</taxon>
    </lineage>
</organism>
<comment type="catalytic activity">
    <reaction evidence="1">
        <text>ATP + protein L-histidine = ADP + protein N-phospho-L-histidine.</text>
        <dbReference type="EC" id="2.7.13.3"/>
    </reaction>
</comment>
<keyword evidence="4" id="KW-0145">Chemotaxis</keyword>
<evidence type="ECO:0000256" key="10">
    <source>
        <dbReference type="ARBA" id="ARBA00023012"/>
    </source>
</evidence>
<keyword evidence="10" id="KW-0902">Two-component regulatory system</keyword>
<dbReference type="Gene3D" id="1.20.120.160">
    <property type="entry name" value="HPT domain"/>
    <property type="match status" value="1"/>
</dbReference>
<feature type="domain" description="Histidine kinase" evidence="14">
    <location>
        <begin position="348"/>
        <end position="569"/>
    </location>
</feature>
<dbReference type="HOGENOM" id="CLU_000650_3_6_7"/>
<keyword evidence="8 17" id="KW-0418">Kinase</keyword>
<dbReference type="KEGG" id="gur:Gura_2169"/>
<dbReference type="InterPro" id="IPR005467">
    <property type="entry name" value="His_kinase_dom"/>
</dbReference>
<dbReference type="Pfam" id="PF02895">
    <property type="entry name" value="H-kinase_dim"/>
    <property type="match status" value="1"/>
</dbReference>
<dbReference type="InterPro" id="IPR051315">
    <property type="entry name" value="Bact_Chemotaxis_CheA"/>
</dbReference>
<feature type="modified residue" description="Phosphohistidine" evidence="12">
    <location>
        <position position="52"/>
    </location>
</feature>
<keyword evidence="7" id="KW-0547">Nucleotide-binding</keyword>
<dbReference type="PRINTS" id="PR00344">
    <property type="entry name" value="BCTRLSENSOR"/>
</dbReference>
<feature type="domain" description="CheW-like" evidence="15">
    <location>
        <begin position="571"/>
        <end position="705"/>
    </location>
</feature>
<sequence length="707" mass="76733">MTDAISNDLSRFNQVFFEESAEHLTEMERILLELDPDSPQEDDLHAIFRAAHSIKGSAGIFGFTDMMIVTHDLESLLDRVRNHELTLSRTMIDAFLEAGDAIAMQLAGHRDGSAVDLPIIEEVCKKLEAFISGTSDAAVDAGSGLNLFSTLSDADAPSGVAAHSNSIAGYEIDFEPAEDTFKRGVRLENLFYELADLGELQVSAAIDFASPLSELDPENCYTRWHLILETAAGENELRDIFEFVAEENELKIRVISETGTAKVSDSTAEPGQEHRGNGVMAVAEAGVPMNTQASVPGRRAYDRNETDAGAYGRRAGESAEGSSIRVGVAKVDQLINQVGELVITQSMMSQIVSELDPVLFENIHRGLMQLERNTRDMQESIMSIRLVPISLVFSRFPRLVRDLSAKLGKLVELKTFGETTELDKGLIEKIADPLTHLVRNCLDHAIELPHVRKAGGKDATGTITMRAAQVGGRIVIDVADDGAGLNRDKILKKALERGLDVDETMPDEEVWHLIFAPGFSTADTVTDISGRGVGMDVVQKNVHAMGGRIQVASEQGKGCKFTISLPLTLAILDGLSVAVGKEKFIIPLNSIVESLQPLADDIKMISGRRVVHVRGEYLPLLPLYEVFNLETPITKPEEGILVLIDAEGERGALMVDELIGEHQVVIKSLENNYRKVEGTAGATILGDGRVALILDVGGLLQVGKNAG</sequence>
<dbReference type="Proteomes" id="UP000006695">
    <property type="component" value="Chromosome"/>
</dbReference>
<proteinExistence type="predicted"/>
<keyword evidence="6" id="KW-0808">Transferase</keyword>
<dbReference type="GO" id="GO:0006935">
    <property type="term" value="P:chemotaxis"/>
    <property type="evidence" value="ECO:0007669"/>
    <property type="project" value="UniProtKB-KW"/>
</dbReference>
<dbReference type="Pfam" id="PF02518">
    <property type="entry name" value="HATPase_c"/>
    <property type="match status" value="1"/>
</dbReference>
<dbReference type="FunFam" id="3.30.565.10:FF:000016">
    <property type="entry name" value="Chemotaxis protein CheA, putative"/>
    <property type="match status" value="1"/>
</dbReference>
<gene>
    <name evidence="17" type="ordered locus">Gura_2169</name>
</gene>
<evidence type="ECO:0000256" key="1">
    <source>
        <dbReference type="ARBA" id="ARBA00000085"/>
    </source>
</evidence>
<dbReference type="InterPro" id="IPR036061">
    <property type="entry name" value="CheW-like_dom_sf"/>
</dbReference>
<evidence type="ECO:0000313" key="17">
    <source>
        <dbReference type="EMBL" id="ABQ26356.1"/>
    </source>
</evidence>
<protein>
    <recommendedName>
        <fullName evidence="3">Chemotaxis protein CheA</fullName>
        <ecNumber evidence="2">2.7.13.3</ecNumber>
    </recommendedName>
</protein>
<evidence type="ECO:0000256" key="4">
    <source>
        <dbReference type="ARBA" id="ARBA00022500"/>
    </source>
</evidence>
<dbReference type="RefSeq" id="WP_011939055.1">
    <property type="nucleotide sequence ID" value="NC_009483.1"/>
</dbReference>
<dbReference type="STRING" id="351605.Gura_2169"/>
<evidence type="ECO:0000256" key="2">
    <source>
        <dbReference type="ARBA" id="ARBA00012438"/>
    </source>
</evidence>
<dbReference type="InterPro" id="IPR008207">
    <property type="entry name" value="Sig_transdc_His_kin_Hpt_dom"/>
</dbReference>
<dbReference type="InterPro" id="IPR003594">
    <property type="entry name" value="HATPase_dom"/>
</dbReference>
<comment type="function">
    <text evidence="11">Involved in the transmission of sensory signals from the chemoreceptors to the flagellar motors. CheA is autophosphorylated; it can transfer its phosphate group to either CheB or CheY.</text>
</comment>
<dbReference type="InterPro" id="IPR037006">
    <property type="entry name" value="CheA-like_homodim_sf"/>
</dbReference>
<dbReference type="InterPro" id="IPR002545">
    <property type="entry name" value="CheW-lke_dom"/>
</dbReference>
<dbReference type="Gene3D" id="2.30.30.40">
    <property type="entry name" value="SH3 Domains"/>
    <property type="match status" value="1"/>
</dbReference>
<dbReference type="InterPro" id="IPR004358">
    <property type="entry name" value="Sig_transdc_His_kin-like_C"/>
</dbReference>
<dbReference type="InterPro" id="IPR004105">
    <property type="entry name" value="CheA-like_dim"/>
</dbReference>
<dbReference type="Gene3D" id="1.10.287.560">
    <property type="entry name" value="Histidine kinase CheA-like, homodimeric domain"/>
    <property type="match status" value="1"/>
</dbReference>
<evidence type="ECO:0000256" key="11">
    <source>
        <dbReference type="ARBA" id="ARBA00035100"/>
    </source>
</evidence>
<feature type="region of interest" description="Disordered" evidence="13">
    <location>
        <begin position="292"/>
        <end position="316"/>
    </location>
</feature>
<dbReference type="Pfam" id="PF01627">
    <property type="entry name" value="Hpt"/>
    <property type="match status" value="1"/>
</dbReference>
<dbReference type="CDD" id="cd16916">
    <property type="entry name" value="HATPase_CheA-like"/>
    <property type="match status" value="1"/>
</dbReference>
<dbReference type="PROSITE" id="PS50109">
    <property type="entry name" value="HIS_KIN"/>
    <property type="match status" value="1"/>
</dbReference>
<evidence type="ECO:0000256" key="13">
    <source>
        <dbReference type="SAM" id="MobiDB-lite"/>
    </source>
</evidence>
<dbReference type="AlphaFoldDB" id="A5G3I8"/>
<accession>A5G3I8</accession>
<dbReference type="GO" id="GO:0005737">
    <property type="term" value="C:cytoplasm"/>
    <property type="evidence" value="ECO:0007669"/>
    <property type="project" value="InterPro"/>
</dbReference>
<evidence type="ECO:0000256" key="7">
    <source>
        <dbReference type="ARBA" id="ARBA00022741"/>
    </source>
</evidence>
<dbReference type="SUPFAM" id="SSF50341">
    <property type="entry name" value="CheW-like"/>
    <property type="match status" value="1"/>
</dbReference>
<evidence type="ECO:0000259" key="15">
    <source>
        <dbReference type="PROSITE" id="PS50851"/>
    </source>
</evidence>
<evidence type="ECO:0000256" key="6">
    <source>
        <dbReference type="ARBA" id="ARBA00022679"/>
    </source>
</evidence>
<dbReference type="OrthoDB" id="9803176at2"/>
<dbReference type="PROSITE" id="PS50894">
    <property type="entry name" value="HPT"/>
    <property type="match status" value="1"/>
</dbReference>
<name>A5G3I8_GEOUR</name>